<organism evidence="1 2">
    <name type="scientific">Kickxella alabastrina</name>
    <dbReference type="NCBI Taxonomy" id="61397"/>
    <lineage>
        <taxon>Eukaryota</taxon>
        <taxon>Fungi</taxon>
        <taxon>Fungi incertae sedis</taxon>
        <taxon>Zoopagomycota</taxon>
        <taxon>Kickxellomycotina</taxon>
        <taxon>Kickxellomycetes</taxon>
        <taxon>Kickxellales</taxon>
        <taxon>Kickxellaceae</taxon>
        <taxon>Kickxella</taxon>
    </lineage>
</organism>
<name>A0ACC1I6C3_9FUNG</name>
<keyword evidence="2" id="KW-1185">Reference proteome</keyword>
<accession>A0ACC1I6C3</accession>
<reference evidence="1" key="1">
    <citation type="submission" date="2022-07" db="EMBL/GenBank/DDBJ databases">
        <title>Phylogenomic reconstructions and comparative analyses of Kickxellomycotina fungi.</title>
        <authorList>
            <person name="Reynolds N.K."/>
            <person name="Stajich J.E."/>
            <person name="Barry K."/>
            <person name="Grigoriev I.V."/>
            <person name="Crous P."/>
            <person name="Smith M.E."/>
        </authorList>
    </citation>
    <scope>NUCLEOTIDE SEQUENCE</scope>
    <source>
        <strain evidence="1">Benny 63K</strain>
    </source>
</reference>
<dbReference type="Proteomes" id="UP001150581">
    <property type="component" value="Unassembled WGS sequence"/>
</dbReference>
<evidence type="ECO:0000313" key="2">
    <source>
        <dbReference type="Proteomes" id="UP001150581"/>
    </source>
</evidence>
<comment type="caution">
    <text evidence="1">The sequence shown here is derived from an EMBL/GenBank/DDBJ whole genome shotgun (WGS) entry which is preliminary data.</text>
</comment>
<protein>
    <submittedName>
        <fullName evidence="1">Uncharacterized protein</fullName>
    </submittedName>
</protein>
<proteinExistence type="predicted"/>
<sequence length="674" mass="74084">MVKFGSLLLSRMLNNSSRRTDATTDAQPPPGNSIRLANTNAMRYTHEIQELSTTNNTIRNHDRAYPSAANFMDTHSVSDVENSRHIRRPFRLQSTATNSNARQDQHKCFRLPHWVRLPWRRITLDGDGPFPRWVSYTIVLSLSVSYFLVFLDQTILSTLTPRVPTDQEELFQTSWVTASYLASLNAFMLFYGKIADIFGPLPIMIVALLIFLCGSVLTAASTTMVWLILARALAGLGAAGIISITQIITASVGPLHERGRYMGILGAVFGLSTTIGPLVGGFMADNWTWRISFYINIPLVCLSIISILLFVRPNVRQIQTFSEKIARVDFFGALMLVTGLMLLLLGLNWGGRVYPWVSPVVIICICVGLLLLCVFVFIEGKLALEPIIDPRILRHRNVALSILAELCVGAVFFNTTFNLPVYYSFTQNSSASESGVRMVPLACGVVVSSIISGWLIAIFSAYRLVACAGAVIMTLGAGLLCLFDGHISTGAQVPILALLGSGIGCCIQALLLTAQATVRSTDLAITTALVTFSQMLGGIMGLAFGSIVSESTTKHYLDILIDVNPKYATDIIKAQSNAKEVWSMDIPRSIQQSIISAYAKGFQYSFIMITCLAAVVIIFAACLQAMSQHKPPPTPEPSPSRRNEHHYTTYDGSDFERRGFDLNRMDHDEATLAW</sequence>
<dbReference type="EMBL" id="JANBPG010001650">
    <property type="protein sequence ID" value="KAJ1888906.1"/>
    <property type="molecule type" value="Genomic_DNA"/>
</dbReference>
<evidence type="ECO:0000313" key="1">
    <source>
        <dbReference type="EMBL" id="KAJ1888906.1"/>
    </source>
</evidence>
<gene>
    <name evidence="1" type="ORF">LPJ66_008328</name>
</gene>